<proteinExistence type="predicted"/>
<sequence length="61" mass="7022">MVMLIFRDKKRASRLFDGEEVEPARLKMRMKPGAGLIGVQSTRTYAAAWRTRRLRSSIVGR</sequence>
<protein>
    <submittedName>
        <fullName evidence="1">Uncharacterized protein</fullName>
    </submittedName>
</protein>
<gene>
    <name evidence="1" type="ORF">CFN16_16860</name>
</gene>
<name>A0A345UZ30_PSEFL</name>
<reference evidence="1 2" key="1">
    <citation type="submission" date="2017-07" db="EMBL/GenBank/DDBJ databases">
        <title>Genome sequence of Pseudomonas NEP1.</title>
        <authorList>
            <person name="Nascimento F.X."/>
        </authorList>
    </citation>
    <scope>NUCLEOTIDE SEQUENCE [LARGE SCALE GENOMIC DNA]</scope>
    <source>
        <strain evidence="1 2">NEP1</strain>
    </source>
</reference>
<accession>A0A345UZ30</accession>
<evidence type="ECO:0000313" key="1">
    <source>
        <dbReference type="EMBL" id="AXJ05732.1"/>
    </source>
</evidence>
<dbReference type="EMBL" id="CP022313">
    <property type="protein sequence ID" value="AXJ05732.1"/>
    <property type="molecule type" value="Genomic_DNA"/>
</dbReference>
<evidence type="ECO:0000313" key="2">
    <source>
        <dbReference type="Proteomes" id="UP000254535"/>
    </source>
</evidence>
<organism evidence="1 2">
    <name type="scientific">Pseudomonas fluorescens</name>
    <dbReference type="NCBI Taxonomy" id="294"/>
    <lineage>
        <taxon>Bacteria</taxon>
        <taxon>Pseudomonadati</taxon>
        <taxon>Pseudomonadota</taxon>
        <taxon>Gammaproteobacteria</taxon>
        <taxon>Pseudomonadales</taxon>
        <taxon>Pseudomonadaceae</taxon>
        <taxon>Pseudomonas</taxon>
    </lineage>
</organism>
<dbReference type="AlphaFoldDB" id="A0A345UZ30"/>
<dbReference type="Proteomes" id="UP000254535">
    <property type="component" value="Chromosome"/>
</dbReference>